<evidence type="ECO:0000259" key="4">
    <source>
        <dbReference type="Pfam" id="PF01965"/>
    </source>
</evidence>
<protein>
    <submittedName>
        <fullName evidence="5">Class I glutamine amidotransferase-like protein</fullName>
    </submittedName>
</protein>
<evidence type="ECO:0000313" key="5">
    <source>
        <dbReference type="EMBL" id="OUS46592.1"/>
    </source>
</evidence>
<dbReference type="FunFam" id="3.40.50.880:FF:000015">
    <property type="entry name" value="Protein DJ-1 homolog C"/>
    <property type="match status" value="1"/>
</dbReference>
<dbReference type="NCBIfam" id="TIGR01383">
    <property type="entry name" value="not_thiJ"/>
    <property type="match status" value="1"/>
</dbReference>
<sequence length="253" mass="26554">MTRAPTSAPASALARVARAGTRATRRGMSESPRGRTRTRASAPSVLVPIATGVEEMETVIIVDVLRRAGARVTIASVGEAAETETWVECSRGVRIAADARLGDVAETETFDMIALPGGMPGATNLAKCAVLTRALERQLERQKTVAAMCASPGVVLAPRGFLDGRACTAHPAFVKDLPSDASAEGRVVIDGDVITSRGPGTAIEFALALVERLFGAEKAREVAGPMVLPQHADRTRVANEWRLDDATVLESGS</sequence>
<dbReference type="GO" id="GO:0016740">
    <property type="term" value="F:transferase activity"/>
    <property type="evidence" value="ECO:0007669"/>
    <property type="project" value="UniProtKB-KW"/>
</dbReference>
<gene>
    <name evidence="5" type="ORF">BE221DRAFT_192092</name>
</gene>
<proteinExistence type="inferred from homology"/>
<keyword evidence="2" id="KW-0677">Repeat</keyword>
<feature type="region of interest" description="Disordered" evidence="3">
    <location>
        <begin position="1"/>
        <end position="40"/>
    </location>
</feature>
<dbReference type="GO" id="GO:1903189">
    <property type="term" value="P:glyoxal metabolic process"/>
    <property type="evidence" value="ECO:0007669"/>
    <property type="project" value="TreeGrafter"/>
</dbReference>
<dbReference type="PANTHER" id="PTHR48094">
    <property type="entry name" value="PROTEIN/NUCLEIC ACID DEGLYCASE DJ-1-RELATED"/>
    <property type="match status" value="1"/>
</dbReference>
<dbReference type="Gene3D" id="3.40.50.880">
    <property type="match status" value="1"/>
</dbReference>
<organism evidence="5">
    <name type="scientific">Ostreococcus tauri</name>
    <name type="common">Marine green alga</name>
    <dbReference type="NCBI Taxonomy" id="70448"/>
    <lineage>
        <taxon>Eukaryota</taxon>
        <taxon>Viridiplantae</taxon>
        <taxon>Chlorophyta</taxon>
        <taxon>Mamiellophyceae</taxon>
        <taxon>Mamiellales</taxon>
        <taxon>Bathycoccaceae</taxon>
        <taxon>Ostreococcus</taxon>
    </lineage>
</organism>
<dbReference type="InterPro" id="IPR002818">
    <property type="entry name" value="DJ-1/PfpI"/>
</dbReference>
<accession>A0A1Y5IHM6</accession>
<dbReference type="SUPFAM" id="SSF52317">
    <property type="entry name" value="Class I glutamine amidotransferase-like"/>
    <property type="match status" value="1"/>
</dbReference>
<dbReference type="InterPro" id="IPR006287">
    <property type="entry name" value="DJ-1"/>
</dbReference>
<name>A0A1Y5IHM6_OSTTA</name>
<reference evidence="5" key="1">
    <citation type="submission" date="2017-04" db="EMBL/GenBank/DDBJ databases">
        <title>Population genomics of picophytoplankton unveils novel chromosome hypervariability.</title>
        <authorList>
            <consortium name="DOE Joint Genome Institute"/>
            <person name="Blanc-Mathieu R."/>
            <person name="Krasovec M."/>
            <person name="Hebrard M."/>
            <person name="Yau S."/>
            <person name="Desgranges E."/>
            <person name="Martin J."/>
            <person name="Schackwitz W."/>
            <person name="Kuo A."/>
            <person name="Salin G."/>
            <person name="Donnadieu C."/>
            <person name="Desdevises Y."/>
            <person name="Sanchez-Ferandin S."/>
            <person name="Moreau H."/>
            <person name="Rivals E."/>
            <person name="Grigoriev I.V."/>
            <person name="Grimsley N."/>
            <person name="Eyre-Walker A."/>
            <person name="Piganeau G."/>
        </authorList>
    </citation>
    <scope>NUCLEOTIDE SEQUENCE [LARGE SCALE GENOMIC DNA]</scope>
    <source>
        <strain evidence="5">RCC 1115</strain>
    </source>
</reference>
<dbReference type="InterPro" id="IPR050325">
    <property type="entry name" value="Prot/Nucl_acid_deglycase"/>
</dbReference>
<evidence type="ECO:0000256" key="3">
    <source>
        <dbReference type="SAM" id="MobiDB-lite"/>
    </source>
</evidence>
<dbReference type="Proteomes" id="UP000195557">
    <property type="component" value="Unassembled WGS sequence"/>
</dbReference>
<keyword evidence="5" id="KW-0808">Transferase</keyword>
<dbReference type="eggNOG" id="KOG2764">
    <property type="taxonomic scope" value="Eukaryota"/>
</dbReference>
<evidence type="ECO:0000256" key="1">
    <source>
        <dbReference type="ARBA" id="ARBA00008542"/>
    </source>
</evidence>
<dbReference type="PANTHER" id="PTHR48094:SF12">
    <property type="entry name" value="PARKINSON DISEASE PROTEIN 7 HOMOLOG"/>
    <property type="match status" value="1"/>
</dbReference>
<keyword evidence="5" id="KW-0315">Glutamine amidotransferase</keyword>
<dbReference type="GO" id="GO:0005737">
    <property type="term" value="C:cytoplasm"/>
    <property type="evidence" value="ECO:0007669"/>
    <property type="project" value="UniProtKB-ARBA"/>
</dbReference>
<dbReference type="CDD" id="cd03135">
    <property type="entry name" value="GATase1_DJ-1"/>
    <property type="match status" value="1"/>
</dbReference>
<dbReference type="EMBL" id="KZ155783">
    <property type="protein sequence ID" value="OUS46592.1"/>
    <property type="molecule type" value="Genomic_DNA"/>
</dbReference>
<feature type="compositionally biased region" description="Low complexity" evidence="3">
    <location>
        <begin position="7"/>
        <end position="22"/>
    </location>
</feature>
<evidence type="ECO:0000256" key="2">
    <source>
        <dbReference type="ARBA" id="ARBA00022737"/>
    </source>
</evidence>
<feature type="domain" description="DJ-1/PfpI" evidence="4">
    <location>
        <begin position="44"/>
        <end position="211"/>
    </location>
</feature>
<comment type="similarity">
    <text evidence="1">Belongs to the peptidase C56 family.</text>
</comment>
<dbReference type="InterPro" id="IPR029062">
    <property type="entry name" value="Class_I_gatase-like"/>
</dbReference>
<dbReference type="Pfam" id="PF01965">
    <property type="entry name" value="DJ-1_PfpI"/>
    <property type="match status" value="1"/>
</dbReference>
<dbReference type="AlphaFoldDB" id="A0A1Y5IHM6"/>